<organism evidence="8 9">
    <name type="scientific">Desulfonema magnum</name>
    <dbReference type="NCBI Taxonomy" id="45655"/>
    <lineage>
        <taxon>Bacteria</taxon>
        <taxon>Pseudomonadati</taxon>
        <taxon>Thermodesulfobacteriota</taxon>
        <taxon>Desulfobacteria</taxon>
        <taxon>Desulfobacterales</taxon>
        <taxon>Desulfococcaceae</taxon>
        <taxon>Desulfonema</taxon>
    </lineage>
</organism>
<gene>
    <name evidence="8" type="ORF">dnm_067860</name>
</gene>
<evidence type="ECO:0000256" key="3">
    <source>
        <dbReference type="ARBA" id="ARBA00022723"/>
    </source>
</evidence>
<dbReference type="GO" id="GO:0046872">
    <property type="term" value="F:metal ion binding"/>
    <property type="evidence" value="ECO:0007669"/>
    <property type="project" value="UniProtKB-KW"/>
</dbReference>
<dbReference type="InterPro" id="IPR055130">
    <property type="entry name" value="PreP_C"/>
</dbReference>
<sequence length="1001" mass="112820">MNTFTDHNNPGLNSGDRIGDYCIKRVVELKEISSFFYELEHTPTGARHVHISNDDKENTFSVAFKTVPSDSTGVAHILEHTALCGSEKFPVRDPFFSMLKRSLSTFMNAFTASDWTMYPFSTQNKKDFYNLMDVYLDAAFFPNLNMLNFKQEGHRLELDGEELVYKGVVYNEMKGAMSSPDQVLGRSLLNALYPSTTYRHNSGGEPAVIPTLTHEQLTAFHKQHYHPSNSFFYTYGNLPLKDHLSFIHDKILKKFERIDPKTDVPSQPRWDRAKVVSYPYPLGPNEDPVKKYQVCVAWLLADIKDTFEVLVISLLEHILLGNSGSPLRKALIDSELGTALSDGTGFDADNRDTYFVCGLKDVEESAAEKIEKIIFDELKNLADKGIDPKLIASAIHQVEFHHKEITNTPYPYGIKLLLFFSGSWFHGGDPVRILRFDDDFKHLNEELAKGPFFENRIKTCFLNNPHRVLFKLTPDQLMEQKENERVRTELEHIKSGLSPAELQKIKQDAEALAKLQESGEDLSKLPTLEIEDIPPSVHIVKETDLKLESGDSEAGEATSNFQFPISIYQQPTSGIFYFDSAAGAGGLRKEMLPLVPFFCYAFSKVGTARRDYIEMARLIDAYTGGVGLSVHARNNFGETRDCLPFIGFTGKCLVRNLDKMFDIMQELLYEFNFSDLTRLKSLLLQYRAGLESMIVHNGHGLAISLASRNFSVTRALSETWNGVHQLQTIKKITTDLTDDKLKAFSDDLMSIGKSLFIGNNFKVAMVGEQGALYDAMPLTSKLLADSRQQTSGMGFLPPAITLGDQIPREGWSTSSAVSFVAQAFETVRMDHEDSPVLSVISKMLRSLFLHREIREKGGAYGGFSMYNPEDGLFCFGSYRDPHIVSTLNVYDNAGDFIKSGNYDSEDVKEAILQVCSEIDKPDPPGPAARKAFYRKIISLSDEAREHFKKQLLTLTRDRVIKVAERYFDSSRKQAVAVISSEEKLKAANEKMADNPLKLYRI</sequence>
<dbReference type="AlphaFoldDB" id="A0A975BSD9"/>
<name>A0A975BSD9_9BACT</name>
<dbReference type="SMART" id="SM01264">
    <property type="entry name" value="M16C_associated"/>
    <property type="match status" value="1"/>
</dbReference>
<dbReference type="InterPro" id="IPR007863">
    <property type="entry name" value="Peptidase_M16_C"/>
</dbReference>
<dbReference type="SUPFAM" id="SSF63411">
    <property type="entry name" value="LuxS/MPP-like metallohydrolase"/>
    <property type="match status" value="4"/>
</dbReference>
<dbReference type="PANTHER" id="PTHR43016">
    <property type="entry name" value="PRESEQUENCE PROTEASE"/>
    <property type="match status" value="1"/>
</dbReference>
<proteinExistence type="predicted"/>
<dbReference type="InterPro" id="IPR011249">
    <property type="entry name" value="Metalloenz_LuxS/M16"/>
</dbReference>
<dbReference type="Pfam" id="PF08367">
    <property type="entry name" value="M16C_assoc"/>
    <property type="match status" value="1"/>
</dbReference>
<evidence type="ECO:0000256" key="2">
    <source>
        <dbReference type="ARBA" id="ARBA00022670"/>
    </source>
</evidence>
<keyword evidence="6" id="KW-0482">Metalloprotease</keyword>
<dbReference type="PANTHER" id="PTHR43016:SF13">
    <property type="entry name" value="PRESEQUENCE PROTEASE, MITOCHONDRIAL"/>
    <property type="match status" value="1"/>
</dbReference>
<evidence type="ECO:0000313" key="8">
    <source>
        <dbReference type="EMBL" id="QTA90725.1"/>
    </source>
</evidence>
<accession>A0A975BSD9</accession>
<comment type="cofactor">
    <cofactor evidence="1">
        <name>Zn(2+)</name>
        <dbReference type="ChEBI" id="CHEBI:29105"/>
    </cofactor>
</comment>
<dbReference type="RefSeq" id="WP_207678794.1">
    <property type="nucleotide sequence ID" value="NZ_CP061800.1"/>
</dbReference>
<dbReference type="GO" id="GO:0006508">
    <property type="term" value="P:proteolysis"/>
    <property type="evidence" value="ECO:0007669"/>
    <property type="project" value="UniProtKB-KW"/>
</dbReference>
<dbReference type="Pfam" id="PF05193">
    <property type="entry name" value="Peptidase_M16_C"/>
    <property type="match status" value="1"/>
</dbReference>
<dbReference type="EMBL" id="CP061800">
    <property type="protein sequence ID" value="QTA90725.1"/>
    <property type="molecule type" value="Genomic_DNA"/>
</dbReference>
<evidence type="ECO:0000256" key="6">
    <source>
        <dbReference type="ARBA" id="ARBA00023049"/>
    </source>
</evidence>
<dbReference type="InterPro" id="IPR013578">
    <property type="entry name" value="Peptidase_M16C_assoc"/>
</dbReference>
<dbReference type="Gene3D" id="3.30.830.10">
    <property type="entry name" value="Metalloenzyme, LuxS/M16 peptidase-like"/>
    <property type="match status" value="4"/>
</dbReference>
<keyword evidence="9" id="KW-1185">Reference proteome</keyword>
<evidence type="ECO:0000259" key="7">
    <source>
        <dbReference type="SMART" id="SM01264"/>
    </source>
</evidence>
<keyword evidence="5" id="KW-0862">Zinc</keyword>
<dbReference type="Proteomes" id="UP000663722">
    <property type="component" value="Chromosome"/>
</dbReference>
<dbReference type="GO" id="GO:0008237">
    <property type="term" value="F:metallopeptidase activity"/>
    <property type="evidence" value="ECO:0007669"/>
    <property type="project" value="UniProtKB-KW"/>
</dbReference>
<keyword evidence="2" id="KW-0645">Protease</keyword>
<dbReference type="KEGG" id="dmm:dnm_067860"/>
<reference evidence="8" key="1">
    <citation type="journal article" date="2021" name="Microb. Physiol.">
        <title>Proteogenomic Insights into the Physiology of Marine, Sulfate-Reducing, Filamentous Desulfonema limicola and Desulfonema magnum.</title>
        <authorList>
            <person name="Schnaars V."/>
            <person name="Wohlbrand L."/>
            <person name="Scheve S."/>
            <person name="Hinrichs C."/>
            <person name="Reinhardt R."/>
            <person name="Rabus R."/>
        </authorList>
    </citation>
    <scope>NUCLEOTIDE SEQUENCE</scope>
    <source>
        <strain evidence="8">4be13</strain>
    </source>
</reference>
<evidence type="ECO:0000313" key="9">
    <source>
        <dbReference type="Proteomes" id="UP000663722"/>
    </source>
</evidence>
<keyword evidence="4" id="KW-0378">Hydrolase</keyword>
<evidence type="ECO:0000256" key="4">
    <source>
        <dbReference type="ARBA" id="ARBA00022801"/>
    </source>
</evidence>
<dbReference type="Pfam" id="PF22516">
    <property type="entry name" value="PreP_C"/>
    <property type="match status" value="1"/>
</dbReference>
<evidence type="ECO:0000256" key="1">
    <source>
        <dbReference type="ARBA" id="ARBA00001947"/>
    </source>
</evidence>
<dbReference type="FunFam" id="3.30.830.10:FF:000009">
    <property type="entry name" value="Presequence protease, mitochondrial"/>
    <property type="match status" value="1"/>
</dbReference>
<evidence type="ECO:0000256" key="5">
    <source>
        <dbReference type="ARBA" id="ARBA00022833"/>
    </source>
</evidence>
<dbReference type="Pfam" id="PF00675">
    <property type="entry name" value="Peptidase_M16"/>
    <property type="match status" value="1"/>
</dbReference>
<feature type="domain" description="Peptidase M16C associated" evidence="7">
    <location>
        <begin position="472"/>
        <end position="732"/>
    </location>
</feature>
<dbReference type="InterPro" id="IPR011765">
    <property type="entry name" value="Pept_M16_N"/>
</dbReference>
<protein>
    <submittedName>
        <fullName evidence="8">Peptidase, M16 family</fullName>
    </submittedName>
</protein>
<dbReference type="FunFam" id="3.30.830.10:FF:000011">
    <property type="entry name" value="Presequence protease, mitochondrial"/>
    <property type="match status" value="1"/>
</dbReference>
<keyword evidence="3" id="KW-0479">Metal-binding</keyword>